<organism evidence="1 2">
    <name type="scientific">Aspergillus ibericus CBS 121593</name>
    <dbReference type="NCBI Taxonomy" id="1448316"/>
    <lineage>
        <taxon>Eukaryota</taxon>
        <taxon>Fungi</taxon>
        <taxon>Dikarya</taxon>
        <taxon>Ascomycota</taxon>
        <taxon>Pezizomycotina</taxon>
        <taxon>Eurotiomycetes</taxon>
        <taxon>Eurotiomycetidae</taxon>
        <taxon>Eurotiales</taxon>
        <taxon>Aspergillaceae</taxon>
        <taxon>Aspergillus</taxon>
        <taxon>Aspergillus subgen. Circumdati</taxon>
    </lineage>
</organism>
<name>A0A395GQZ6_9EURO</name>
<dbReference type="SUPFAM" id="SSF53474">
    <property type="entry name" value="alpha/beta-Hydrolases"/>
    <property type="match status" value="1"/>
</dbReference>
<keyword evidence="2" id="KW-1185">Reference proteome</keyword>
<dbReference type="Proteomes" id="UP000249402">
    <property type="component" value="Unassembled WGS sequence"/>
</dbReference>
<dbReference type="GeneID" id="37228851"/>
<gene>
    <name evidence="1" type="ORF">BO80DRAFT_495937</name>
</gene>
<keyword evidence="1" id="KW-0378">Hydrolase</keyword>
<dbReference type="Gene3D" id="3.40.50.1820">
    <property type="entry name" value="alpha/beta hydrolase"/>
    <property type="match status" value="1"/>
</dbReference>
<sequence length="431" mass="49118">MASSPFIITEHIVDCQYIREYPRATRLTEDSLKLVVKRYTPKSNPNPRPGDITIIAGAGGGYPKELYEPIWEEIYERLKRNGLRIRSIWIANPANQGASAELNEESLGNDPSWFDHSRDLLYMINQFKADMPRPLMGLAHSLGAGQLMHLSLIHPRLFNSLVLVEPVFTKDFISGKGPSFLKFAISRKDVWQSQAEAAVYFKKFYKQWDPRTLSLWLQYGLKKVRSETDAAETDDPVSAVTLVTSKYQEAAQYGRPNFLNKQLLDLENNPEPDTPHDATFHPDVVGPPEEVFPFYRAEGNILWRAVKHIRPSVLYIYGEESPVSTAAQRAYKLQNTGAGIGGSGGYKNGRVKEVVCPHASHELPFEDVTGVAEATAEWLKQETAKWKEEEERIQKGWLELTTKERTTFPEEWYTHLNSYFEKGKKNQRAKL</sequence>
<proteinExistence type="predicted"/>
<dbReference type="VEuPathDB" id="FungiDB:BO80DRAFT_495937"/>
<dbReference type="EMBL" id="KZ824458">
    <property type="protein sequence ID" value="RAK97961.1"/>
    <property type="molecule type" value="Genomic_DNA"/>
</dbReference>
<dbReference type="OrthoDB" id="94039at2759"/>
<dbReference type="STRING" id="1448316.A0A395GQZ6"/>
<protein>
    <submittedName>
        <fullName evidence="1">Alpha/beta-hydrolase</fullName>
    </submittedName>
</protein>
<dbReference type="RefSeq" id="XP_025572289.1">
    <property type="nucleotide sequence ID" value="XM_025723986.1"/>
</dbReference>
<reference evidence="1 2" key="1">
    <citation type="submission" date="2018-02" db="EMBL/GenBank/DDBJ databases">
        <title>The genomes of Aspergillus section Nigri reveals drivers in fungal speciation.</title>
        <authorList>
            <consortium name="DOE Joint Genome Institute"/>
            <person name="Vesth T.C."/>
            <person name="Nybo J."/>
            <person name="Theobald S."/>
            <person name="Brandl J."/>
            <person name="Frisvad J.C."/>
            <person name="Nielsen K.F."/>
            <person name="Lyhne E.K."/>
            <person name="Kogle M.E."/>
            <person name="Kuo A."/>
            <person name="Riley R."/>
            <person name="Clum A."/>
            <person name="Nolan M."/>
            <person name="Lipzen A."/>
            <person name="Salamov A."/>
            <person name="Henrissat B."/>
            <person name="Wiebenga A."/>
            <person name="De vries R.P."/>
            <person name="Grigoriev I.V."/>
            <person name="Mortensen U.H."/>
            <person name="Andersen M.R."/>
            <person name="Baker S.E."/>
        </authorList>
    </citation>
    <scope>NUCLEOTIDE SEQUENCE [LARGE SCALE GENOMIC DNA]</scope>
    <source>
        <strain evidence="1 2">CBS 121593</strain>
    </source>
</reference>
<evidence type="ECO:0000313" key="2">
    <source>
        <dbReference type="Proteomes" id="UP000249402"/>
    </source>
</evidence>
<evidence type="ECO:0000313" key="1">
    <source>
        <dbReference type="EMBL" id="RAK97961.1"/>
    </source>
</evidence>
<dbReference type="AlphaFoldDB" id="A0A395GQZ6"/>
<dbReference type="GO" id="GO:0016787">
    <property type="term" value="F:hydrolase activity"/>
    <property type="evidence" value="ECO:0007669"/>
    <property type="project" value="UniProtKB-KW"/>
</dbReference>
<accession>A0A395GQZ6</accession>
<dbReference type="InterPro" id="IPR029058">
    <property type="entry name" value="AB_hydrolase_fold"/>
</dbReference>